<dbReference type="Gene3D" id="1.25.40.10">
    <property type="entry name" value="Tetratricopeptide repeat domain"/>
    <property type="match status" value="2"/>
</dbReference>
<dbReference type="EMBL" id="LAZR01063307">
    <property type="protein sequence ID" value="KKK59754.1"/>
    <property type="molecule type" value="Genomic_DNA"/>
</dbReference>
<name>A0A0F8Z074_9ZZZZ</name>
<proteinExistence type="predicted"/>
<dbReference type="Pfam" id="PF13432">
    <property type="entry name" value="TPR_16"/>
    <property type="match status" value="2"/>
</dbReference>
<sequence>VKAALTHARAVARNKAGPLAAGARYLVGEAYYRQKNWAVAARELLPFRDHRPLQRVPGVSDRALLRLGAAYAHVGQWEQSRRSYEALVGRFRQSRWVHQGRYGVGQAWQSSKQYDNAVRAYSEVIAGTIAEVAAEAQLQIGLCRLAQKRYDQAVEALLIVPFTYGYPELGARAWCEAAGAYVQMKKPAEAVKLWRRVVKEFPGSGWAATARKRLAEATSAKSSNAAASG</sequence>
<organism evidence="1">
    <name type="scientific">marine sediment metagenome</name>
    <dbReference type="NCBI Taxonomy" id="412755"/>
    <lineage>
        <taxon>unclassified sequences</taxon>
        <taxon>metagenomes</taxon>
        <taxon>ecological metagenomes</taxon>
    </lineage>
</organism>
<protein>
    <submittedName>
        <fullName evidence="1">Uncharacterized protein</fullName>
    </submittedName>
</protein>
<comment type="caution">
    <text evidence="1">The sequence shown here is derived from an EMBL/GenBank/DDBJ whole genome shotgun (WGS) entry which is preliminary data.</text>
</comment>
<dbReference type="SMART" id="SM00028">
    <property type="entry name" value="TPR"/>
    <property type="match status" value="4"/>
</dbReference>
<dbReference type="InterPro" id="IPR019734">
    <property type="entry name" value="TPR_rpt"/>
</dbReference>
<feature type="non-terminal residue" evidence="1">
    <location>
        <position position="1"/>
    </location>
</feature>
<accession>A0A0F8Z074</accession>
<gene>
    <name evidence="1" type="ORF">LCGC14_3031220</name>
</gene>
<dbReference type="SUPFAM" id="SSF48452">
    <property type="entry name" value="TPR-like"/>
    <property type="match status" value="2"/>
</dbReference>
<dbReference type="Pfam" id="PF13174">
    <property type="entry name" value="TPR_6"/>
    <property type="match status" value="2"/>
</dbReference>
<dbReference type="AlphaFoldDB" id="A0A0F8Z074"/>
<reference evidence="1" key="1">
    <citation type="journal article" date="2015" name="Nature">
        <title>Complex archaea that bridge the gap between prokaryotes and eukaryotes.</title>
        <authorList>
            <person name="Spang A."/>
            <person name="Saw J.H."/>
            <person name="Jorgensen S.L."/>
            <person name="Zaremba-Niedzwiedzka K."/>
            <person name="Martijn J."/>
            <person name="Lind A.E."/>
            <person name="van Eijk R."/>
            <person name="Schleper C."/>
            <person name="Guy L."/>
            <person name="Ettema T.J."/>
        </authorList>
    </citation>
    <scope>NUCLEOTIDE SEQUENCE</scope>
</reference>
<dbReference type="InterPro" id="IPR011990">
    <property type="entry name" value="TPR-like_helical_dom_sf"/>
</dbReference>
<evidence type="ECO:0000313" key="1">
    <source>
        <dbReference type="EMBL" id="KKK59754.1"/>
    </source>
</evidence>